<protein>
    <submittedName>
        <fullName evidence="2">Uncharacterized protein</fullName>
    </submittedName>
</protein>
<organism evidence="2 7">
    <name type="scientific">Bacteroides fragilis</name>
    <dbReference type="NCBI Taxonomy" id="817"/>
    <lineage>
        <taxon>Bacteria</taxon>
        <taxon>Pseudomonadati</taxon>
        <taxon>Bacteroidota</taxon>
        <taxon>Bacteroidia</taxon>
        <taxon>Bacteroidales</taxon>
        <taxon>Bacteroidaceae</taxon>
        <taxon>Bacteroides</taxon>
    </lineage>
</organism>
<dbReference type="Proteomes" id="UP000436803">
    <property type="component" value="Unassembled WGS sequence"/>
</dbReference>
<gene>
    <name evidence="2" type="ORF">F2Z29_07155</name>
    <name evidence="1" type="ORF">F3B44_05440</name>
    <name evidence="4" type="ORF">FSA03_22935</name>
    <name evidence="3" type="ORF">FSA06_23255</name>
</gene>
<evidence type="ECO:0000313" key="3">
    <source>
        <dbReference type="EMBL" id="TWV37307.1"/>
    </source>
</evidence>
<dbReference type="EMBL" id="VWAW01000004">
    <property type="protein sequence ID" value="KAA5176315.1"/>
    <property type="molecule type" value="Genomic_DNA"/>
</dbReference>
<evidence type="ECO:0000313" key="4">
    <source>
        <dbReference type="EMBL" id="TWV44819.1"/>
    </source>
</evidence>
<evidence type="ECO:0000313" key="7">
    <source>
        <dbReference type="Proteomes" id="UP000436803"/>
    </source>
</evidence>
<evidence type="ECO:0000313" key="8">
    <source>
        <dbReference type="Proteomes" id="UP000479773"/>
    </source>
</evidence>
<dbReference type="AlphaFoldDB" id="A0A3E5IGX6"/>
<dbReference type="Proteomes" id="UP000479773">
    <property type="component" value="Unassembled WGS sequence"/>
</dbReference>
<reference evidence="3 5" key="2">
    <citation type="submission" date="2019-07" db="EMBL/GenBank/DDBJ databases">
        <title>Genome sequencing of Bacteroides fragilis.</title>
        <authorList>
            <person name="Galasyn E.V."/>
            <person name="Ruoff K.L."/>
            <person name="Price C.E."/>
            <person name="Valls R.A."/>
            <person name="O'Toole G.A."/>
        </authorList>
    </citation>
    <scope>NUCLEOTIDE SEQUENCE [LARGE SCALE GENOMIC DNA]</scope>
    <source>
        <strain evidence="3 5">AD135F_1B</strain>
    </source>
</reference>
<evidence type="ECO:0000313" key="1">
    <source>
        <dbReference type="EMBL" id="KAA4755448.1"/>
    </source>
</evidence>
<evidence type="ECO:0000313" key="2">
    <source>
        <dbReference type="EMBL" id="KAA5176315.1"/>
    </source>
</evidence>
<reference evidence="4 6" key="3">
    <citation type="submission" date="2019-07" db="EMBL/GenBank/DDBJ databases">
        <title>Genome Sequencing of Bacteroides fragilis.</title>
        <authorList>
            <person name="Pinto K.M."/>
            <person name="Ruoff K.L."/>
            <person name="Price C.E."/>
            <person name="Valls R.A."/>
            <person name="O'Toole G.A."/>
        </authorList>
    </citation>
    <scope>NUCLEOTIDE SEQUENCE [LARGE SCALE GENOMIC DNA]</scope>
    <source>
        <strain evidence="4 6">AD135F_3B</strain>
    </source>
</reference>
<dbReference type="EMBL" id="VWEQ01000003">
    <property type="protein sequence ID" value="KAA4755448.1"/>
    <property type="molecule type" value="Genomic_DNA"/>
</dbReference>
<proteinExistence type="predicted"/>
<evidence type="ECO:0000313" key="6">
    <source>
        <dbReference type="Proteomes" id="UP000319026"/>
    </source>
</evidence>
<reference evidence="7 8" key="1">
    <citation type="journal article" date="2019" name="Nat. Med.">
        <title>A library of human gut bacterial isolates paired with longitudinal multiomics data enables mechanistic microbiome research.</title>
        <authorList>
            <person name="Poyet M."/>
            <person name="Groussin M."/>
            <person name="Gibbons S.M."/>
            <person name="Avila-Pacheco J."/>
            <person name="Jiang X."/>
            <person name="Kearney S.M."/>
            <person name="Perrotta A.R."/>
            <person name="Berdy B."/>
            <person name="Zhao S."/>
            <person name="Lieberman T.D."/>
            <person name="Swanson P.K."/>
            <person name="Smith M."/>
            <person name="Roesemann S."/>
            <person name="Alexander J.E."/>
            <person name="Rich S.A."/>
            <person name="Livny J."/>
            <person name="Vlamakis H."/>
            <person name="Clish C."/>
            <person name="Bullock K."/>
            <person name="Deik A."/>
            <person name="Scott J."/>
            <person name="Pierce K.A."/>
            <person name="Xavier R.J."/>
            <person name="Alm E.J."/>
        </authorList>
    </citation>
    <scope>NUCLEOTIDE SEQUENCE [LARGE SCALE GENOMIC DNA]</scope>
    <source>
        <strain evidence="1 8">BIOML-A106</strain>
        <strain evidence="2 7">BIOML-A7</strain>
    </source>
</reference>
<dbReference type="EMBL" id="VOHT01000014">
    <property type="protein sequence ID" value="TWV44819.1"/>
    <property type="molecule type" value="Genomic_DNA"/>
</dbReference>
<evidence type="ECO:0000313" key="5">
    <source>
        <dbReference type="Proteomes" id="UP000315444"/>
    </source>
</evidence>
<dbReference type="Proteomes" id="UP000319026">
    <property type="component" value="Unassembled WGS sequence"/>
</dbReference>
<accession>A0A3E5IGX6</accession>
<dbReference type="EMBL" id="VOHV01000014">
    <property type="protein sequence ID" value="TWV37307.1"/>
    <property type="molecule type" value="Genomic_DNA"/>
</dbReference>
<sequence>MFRNTHSVYVLWSVVYDFSGKTCSGRPFLFGSLCVKADICIVDQQNESKKMKFKS</sequence>
<name>A0A3E5IGX6_BACFG</name>
<dbReference type="Proteomes" id="UP000315444">
    <property type="component" value="Unassembled WGS sequence"/>
</dbReference>
<comment type="caution">
    <text evidence="2">The sequence shown here is derived from an EMBL/GenBank/DDBJ whole genome shotgun (WGS) entry which is preliminary data.</text>
</comment>